<name>A0A485PF56_LYNPA</name>
<evidence type="ECO:0000313" key="1">
    <source>
        <dbReference type="EMBL" id="VFV42968.1"/>
    </source>
</evidence>
<gene>
    <name evidence="1" type="ORF">LYPA_23C021159</name>
</gene>
<dbReference type="EMBL" id="CAAGRJ010032905">
    <property type="protein sequence ID" value="VFV42968.1"/>
    <property type="molecule type" value="Genomic_DNA"/>
</dbReference>
<dbReference type="AlphaFoldDB" id="A0A485PF56"/>
<reference evidence="1 2" key="1">
    <citation type="submission" date="2019-01" db="EMBL/GenBank/DDBJ databases">
        <authorList>
            <person name="Alioto T."/>
            <person name="Alioto T."/>
        </authorList>
    </citation>
    <scope>NUCLEOTIDE SEQUENCE [LARGE SCALE GENOMIC DNA]</scope>
</reference>
<dbReference type="Proteomes" id="UP000386466">
    <property type="component" value="Unassembled WGS sequence"/>
</dbReference>
<evidence type="ECO:0000313" key="2">
    <source>
        <dbReference type="Proteomes" id="UP000386466"/>
    </source>
</evidence>
<keyword evidence="2" id="KW-1185">Reference proteome</keyword>
<accession>A0A485PF56</accession>
<proteinExistence type="predicted"/>
<organism evidence="1 2">
    <name type="scientific">Lynx pardinus</name>
    <name type="common">Iberian lynx</name>
    <name type="synonym">Felis pardina</name>
    <dbReference type="NCBI Taxonomy" id="191816"/>
    <lineage>
        <taxon>Eukaryota</taxon>
        <taxon>Metazoa</taxon>
        <taxon>Chordata</taxon>
        <taxon>Craniata</taxon>
        <taxon>Vertebrata</taxon>
        <taxon>Euteleostomi</taxon>
        <taxon>Mammalia</taxon>
        <taxon>Eutheria</taxon>
        <taxon>Laurasiatheria</taxon>
        <taxon>Carnivora</taxon>
        <taxon>Feliformia</taxon>
        <taxon>Felidae</taxon>
        <taxon>Felinae</taxon>
        <taxon>Lynx</taxon>
    </lineage>
</organism>
<sequence>MPNGGVHAFLCHSCQRYGENQEQQRAVTQHTLAHPLSKVAKHQHKENHRQMDWIVIFASHHSGMLQPVFDASPPQD</sequence>
<protein>
    <submittedName>
        <fullName evidence="1">Uncharacterized protein</fullName>
    </submittedName>
</protein>